<name>A0A2I1DIG1_9PROT</name>
<organism evidence="1 2">
    <name type="scientific">Acidithiobacillus marinus</name>
    <dbReference type="NCBI Taxonomy" id="187490"/>
    <lineage>
        <taxon>Bacteria</taxon>
        <taxon>Pseudomonadati</taxon>
        <taxon>Pseudomonadota</taxon>
        <taxon>Acidithiobacillia</taxon>
        <taxon>Acidithiobacillales</taxon>
        <taxon>Acidithiobacillaceae</taxon>
        <taxon>Acidithiobacillus</taxon>
    </lineage>
</organism>
<evidence type="ECO:0000313" key="1">
    <source>
        <dbReference type="EMBL" id="PKY09664.1"/>
    </source>
</evidence>
<dbReference type="EMBL" id="MXAV01000053">
    <property type="protein sequence ID" value="PKY09664.1"/>
    <property type="molecule type" value="Genomic_DNA"/>
</dbReference>
<reference evidence="1 2" key="1">
    <citation type="submission" date="2017-03" db="EMBL/GenBank/DDBJ databases">
        <title>Draft genime sequence of the acidophilic sulfur-oxidizing bacterium Acidithiobacillus sp. SH, isolated from seawater.</title>
        <authorList>
            <person name="Sharmin S."/>
            <person name="Tokuhisa M."/>
            <person name="Kanao T."/>
            <person name="Kamimura K."/>
        </authorList>
    </citation>
    <scope>NUCLEOTIDE SEQUENCE [LARGE SCALE GENOMIC DNA]</scope>
    <source>
        <strain evidence="1 2">SH</strain>
    </source>
</reference>
<keyword evidence="2" id="KW-1185">Reference proteome</keyword>
<protein>
    <submittedName>
        <fullName evidence="1">Uncharacterized protein</fullName>
    </submittedName>
</protein>
<evidence type="ECO:0000313" key="2">
    <source>
        <dbReference type="Proteomes" id="UP000234329"/>
    </source>
</evidence>
<gene>
    <name evidence="1" type="ORF">B1757_13760</name>
</gene>
<dbReference type="InParanoid" id="A0A2I1DIG1"/>
<proteinExistence type="predicted"/>
<dbReference type="Proteomes" id="UP000234329">
    <property type="component" value="Unassembled WGS sequence"/>
</dbReference>
<accession>A0A2I1DIG1</accession>
<dbReference type="AlphaFoldDB" id="A0A2I1DIG1"/>
<sequence length="79" mass="9414">MDHLGLGGFVLPSSKVRAFATWFYQLKCNLLRFEIDRDGIPAYQWEKRGVSLYTTSNIRKYREPRNATFRLMNRIERDV</sequence>
<comment type="caution">
    <text evidence="1">The sequence shown here is derived from an EMBL/GenBank/DDBJ whole genome shotgun (WGS) entry which is preliminary data.</text>
</comment>